<gene>
    <name evidence="1" type="ORF">CVS30_06440</name>
</gene>
<comment type="caution">
    <text evidence="1">The sequence shown here is derived from an EMBL/GenBank/DDBJ whole genome shotgun (WGS) entry which is preliminary data.</text>
</comment>
<dbReference type="Proteomes" id="UP000247980">
    <property type="component" value="Unassembled WGS sequence"/>
</dbReference>
<evidence type="ECO:0000313" key="1">
    <source>
        <dbReference type="EMBL" id="PYI38949.1"/>
    </source>
</evidence>
<dbReference type="OrthoDB" id="4949293at2"/>
<organism evidence="1 2">
    <name type="scientific">Arthrobacter psychrolactophilus</name>
    <dbReference type="NCBI Taxonomy" id="92442"/>
    <lineage>
        <taxon>Bacteria</taxon>
        <taxon>Bacillati</taxon>
        <taxon>Actinomycetota</taxon>
        <taxon>Actinomycetes</taxon>
        <taxon>Micrococcales</taxon>
        <taxon>Micrococcaceae</taxon>
        <taxon>Arthrobacter</taxon>
    </lineage>
</organism>
<accession>A0A2V5IQY1</accession>
<evidence type="ECO:0008006" key="3">
    <source>
        <dbReference type="Google" id="ProtNLM"/>
    </source>
</evidence>
<name>A0A2V5IQY1_9MICC</name>
<evidence type="ECO:0000313" key="2">
    <source>
        <dbReference type="Proteomes" id="UP000247980"/>
    </source>
</evidence>
<dbReference type="EMBL" id="QJVC01000004">
    <property type="protein sequence ID" value="PYI38949.1"/>
    <property type="molecule type" value="Genomic_DNA"/>
</dbReference>
<dbReference type="AlphaFoldDB" id="A0A2V5IQY1"/>
<reference evidence="1 2" key="1">
    <citation type="submission" date="2018-05" db="EMBL/GenBank/DDBJ databases">
        <title>Genetic diversity of glacier-inhabiting Cryobacterium bacteria in China and description of Cryobacterium mengkeensis sp. nov. and Arthrobacter glacialis sp. nov.</title>
        <authorList>
            <person name="Liu Q."/>
            <person name="Xin Y.-H."/>
        </authorList>
    </citation>
    <scope>NUCLEOTIDE SEQUENCE [LARGE SCALE GENOMIC DNA]</scope>
    <source>
        <strain evidence="1 2">B7</strain>
    </source>
</reference>
<keyword evidence="2" id="KW-1185">Reference proteome</keyword>
<dbReference type="RefSeq" id="WP_110484512.1">
    <property type="nucleotide sequence ID" value="NZ_QJVC01000004.1"/>
</dbReference>
<sequence>MSLEEQIHQRVLGLDGVGTVYLADPVWLTAVKQLGTLIASGESKAPAPFVVCVEEESEGRSLLTVKVRIGTDGSVPAPAIARSVASEIRSLVGEAHPHKEVKAIVELAALGV</sequence>
<proteinExistence type="predicted"/>
<protein>
    <recommendedName>
        <fullName evidence="3">Asp23/Gls24 family protein</fullName>
    </recommendedName>
</protein>